<name>A0A927MFA7_9ACTN</name>
<dbReference type="EMBL" id="JADBEB010000001">
    <property type="protein sequence ID" value="MBE1490075.1"/>
    <property type="molecule type" value="Genomic_DNA"/>
</dbReference>
<dbReference type="InterPro" id="IPR010610">
    <property type="entry name" value="EryCIII-like_C"/>
</dbReference>
<comment type="caution">
    <text evidence="3">The sequence shown here is derived from an EMBL/GenBank/DDBJ whole genome shotgun (WGS) entry which is preliminary data.</text>
</comment>
<proteinExistence type="predicted"/>
<organism evidence="3 4">
    <name type="scientific">Plantactinospora soyae</name>
    <dbReference type="NCBI Taxonomy" id="1544732"/>
    <lineage>
        <taxon>Bacteria</taxon>
        <taxon>Bacillati</taxon>
        <taxon>Actinomycetota</taxon>
        <taxon>Actinomycetes</taxon>
        <taxon>Micromonosporales</taxon>
        <taxon>Micromonosporaceae</taxon>
        <taxon>Plantactinospora</taxon>
    </lineage>
</organism>
<dbReference type="GO" id="GO:0005975">
    <property type="term" value="P:carbohydrate metabolic process"/>
    <property type="evidence" value="ECO:0007669"/>
    <property type="project" value="InterPro"/>
</dbReference>
<dbReference type="CDD" id="cd03784">
    <property type="entry name" value="GT1_Gtf-like"/>
    <property type="match status" value="1"/>
</dbReference>
<dbReference type="InterPro" id="IPR002213">
    <property type="entry name" value="UDP_glucos_trans"/>
</dbReference>
<dbReference type="FunFam" id="3.40.50.2000:FF:000009">
    <property type="entry name" value="Sterol 3-beta-glucosyltransferase UGT80A2"/>
    <property type="match status" value="1"/>
</dbReference>
<dbReference type="InterPro" id="IPR004276">
    <property type="entry name" value="GlycoTrans_28_N"/>
</dbReference>
<sequence length="443" mass="45514">MRVLIVTAGSLGDVAPYTGLGARLRTAGHRVTLAAPPRYAGLVAGSGLEFRPIPGDLPALRTAASGRRRPSSLPGAPGLVEFLRLGGRFVGDLGTGIATAAEDGTDLLLLSSTTAPLGYSVAEHHGIPSLGVFLQPLSPTGAFPPILLGVRSLGNWGNRAAGWLGQRLGRRIYADASRRLRARLGLPPADIAGLERHAETTGWPISHGFSPAVLPRPPDWRSGLDVVGYWWPLSAPDWRPPAALLDFLAAGPPPVYVGFGSLADTGGELHTLVIRALRRAGVRGVVQGIGAGPEPGGGAVPGIGTGPLADGDPAGVVGPESGTGSDQVLTVGDVPHGWLFPRMAALVHHAGCGTAAAGLRAGVPAVPVPILADQPFWAARLAALGVSPEVIPFHRLTSDRLGTAIRAAVTEPAFRHRARLLADRLAAEDGAGAVVTAVDRLAR</sequence>
<evidence type="ECO:0000259" key="1">
    <source>
        <dbReference type="Pfam" id="PF03033"/>
    </source>
</evidence>
<accession>A0A927MFA7</accession>
<dbReference type="SUPFAM" id="SSF53756">
    <property type="entry name" value="UDP-Glycosyltransferase/glycogen phosphorylase"/>
    <property type="match status" value="1"/>
</dbReference>
<gene>
    <name evidence="3" type="ORF">H4W31_005713</name>
</gene>
<dbReference type="Pfam" id="PF03033">
    <property type="entry name" value="Glyco_transf_28"/>
    <property type="match status" value="1"/>
</dbReference>
<dbReference type="GO" id="GO:0016758">
    <property type="term" value="F:hexosyltransferase activity"/>
    <property type="evidence" value="ECO:0007669"/>
    <property type="project" value="InterPro"/>
</dbReference>
<dbReference type="GO" id="GO:0008194">
    <property type="term" value="F:UDP-glycosyltransferase activity"/>
    <property type="evidence" value="ECO:0007669"/>
    <property type="project" value="InterPro"/>
</dbReference>
<dbReference type="InterPro" id="IPR050426">
    <property type="entry name" value="Glycosyltransferase_28"/>
</dbReference>
<reference evidence="3" key="1">
    <citation type="submission" date="2020-10" db="EMBL/GenBank/DDBJ databases">
        <title>Sequencing the genomes of 1000 actinobacteria strains.</title>
        <authorList>
            <person name="Klenk H.-P."/>
        </authorList>
    </citation>
    <scope>NUCLEOTIDE SEQUENCE</scope>
    <source>
        <strain evidence="3">DSM 46832</strain>
    </source>
</reference>
<dbReference type="RefSeq" id="WP_192769422.1">
    <property type="nucleotide sequence ID" value="NZ_JADBEB010000001.1"/>
</dbReference>
<feature type="domain" description="Erythromycin biosynthesis protein CIII-like C-terminal" evidence="2">
    <location>
        <begin position="326"/>
        <end position="436"/>
    </location>
</feature>
<dbReference type="PANTHER" id="PTHR48050">
    <property type="entry name" value="STEROL 3-BETA-GLUCOSYLTRANSFERASE"/>
    <property type="match status" value="1"/>
</dbReference>
<evidence type="ECO:0000313" key="4">
    <source>
        <dbReference type="Proteomes" id="UP000649753"/>
    </source>
</evidence>
<dbReference type="AlphaFoldDB" id="A0A927MFA7"/>
<dbReference type="Proteomes" id="UP000649753">
    <property type="component" value="Unassembled WGS sequence"/>
</dbReference>
<keyword evidence="4" id="KW-1185">Reference proteome</keyword>
<dbReference type="Pfam" id="PF06722">
    <property type="entry name" value="EryCIII-like_C"/>
    <property type="match status" value="1"/>
</dbReference>
<evidence type="ECO:0000259" key="2">
    <source>
        <dbReference type="Pfam" id="PF06722"/>
    </source>
</evidence>
<dbReference type="PANTHER" id="PTHR48050:SF13">
    <property type="entry name" value="STEROL 3-BETA-GLUCOSYLTRANSFERASE UGT80A2"/>
    <property type="match status" value="1"/>
</dbReference>
<feature type="domain" description="Glycosyltransferase family 28 N-terminal" evidence="1">
    <location>
        <begin position="3"/>
        <end position="59"/>
    </location>
</feature>
<evidence type="ECO:0000313" key="3">
    <source>
        <dbReference type="EMBL" id="MBE1490075.1"/>
    </source>
</evidence>
<dbReference type="GO" id="GO:0033072">
    <property type="term" value="P:vancomycin biosynthetic process"/>
    <property type="evidence" value="ECO:0007669"/>
    <property type="project" value="UniProtKB-ARBA"/>
</dbReference>
<protein>
    <submittedName>
        <fullName evidence="3">UDP:flavonoid glycosyltransferase YjiC (YdhE family)</fullName>
    </submittedName>
</protein>
<dbReference type="Gene3D" id="3.40.50.2000">
    <property type="entry name" value="Glycogen Phosphorylase B"/>
    <property type="match status" value="2"/>
</dbReference>